<comment type="subcellular location">
    <subcellularLocation>
        <location evidence="1">Cell inner membrane</location>
    </subcellularLocation>
</comment>
<evidence type="ECO:0000256" key="6">
    <source>
        <dbReference type="ARBA" id="ARBA00023315"/>
    </source>
</evidence>
<dbReference type="RefSeq" id="WP_073356651.1">
    <property type="nucleotide sequence ID" value="NZ_FQUZ01000026.1"/>
</dbReference>
<protein>
    <submittedName>
        <fullName evidence="7">KDO2-lipid IV(A) lauroyltransferase</fullName>
    </submittedName>
</protein>
<evidence type="ECO:0000256" key="3">
    <source>
        <dbReference type="ARBA" id="ARBA00022519"/>
    </source>
</evidence>
<keyword evidence="2" id="KW-1003">Cell membrane</keyword>
<dbReference type="PANTHER" id="PTHR30606">
    <property type="entry name" value="LIPID A BIOSYNTHESIS LAUROYL ACYLTRANSFERASE"/>
    <property type="match status" value="1"/>
</dbReference>
<evidence type="ECO:0000256" key="2">
    <source>
        <dbReference type="ARBA" id="ARBA00022475"/>
    </source>
</evidence>
<accession>A0A1M5CB04</accession>
<gene>
    <name evidence="7" type="ORF">SAMN02745117_02113</name>
</gene>
<keyword evidence="5" id="KW-0472">Membrane</keyword>
<dbReference type="InterPro" id="IPR004960">
    <property type="entry name" value="LipA_acyltrans"/>
</dbReference>
<dbReference type="Proteomes" id="UP000184327">
    <property type="component" value="Unassembled WGS sequence"/>
</dbReference>
<keyword evidence="4 7" id="KW-0808">Transferase</keyword>
<dbReference type="GO" id="GO:0005886">
    <property type="term" value="C:plasma membrane"/>
    <property type="evidence" value="ECO:0007669"/>
    <property type="project" value="UniProtKB-SubCell"/>
</dbReference>
<reference evidence="7 8" key="1">
    <citation type="submission" date="2016-11" db="EMBL/GenBank/DDBJ databases">
        <authorList>
            <person name="Jaros S."/>
            <person name="Januszkiewicz K."/>
            <person name="Wedrychowicz H."/>
        </authorList>
    </citation>
    <scope>NUCLEOTIDE SEQUENCE [LARGE SCALE GENOMIC DNA]</scope>
    <source>
        <strain evidence="7 8">DSM 16112</strain>
    </source>
</reference>
<evidence type="ECO:0000256" key="5">
    <source>
        <dbReference type="ARBA" id="ARBA00023136"/>
    </source>
</evidence>
<dbReference type="GO" id="GO:0009247">
    <property type="term" value="P:glycolipid biosynthetic process"/>
    <property type="evidence" value="ECO:0007669"/>
    <property type="project" value="UniProtKB-ARBA"/>
</dbReference>
<name>A0A1M5CB04_9BURK</name>
<dbReference type="STRING" id="1122156.SAMN02745117_02113"/>
<organism evidence="7 8">
    <name type="scientific">Lampropedia hyalina DSM 16112</name>
    <dbReference type="NCBI Taxonomy" id="1122156"/>
    <lineage>
        <taxon>Bacteria</taxon>
        <taxon>Pseudomonadati</taxon>
        <taxon>Pseudomonadota</taxon>
        <taxon>Betaproteobacteria</taxon>
        <taxon>Burkholderiales</taxon>
        <taxon>Comamonadaceae</taxon>
        <taxon>Lampropedia</taxon>
    </lineage>
</organism>
<sequence>MMARLVIGLMYGFAWLPLPLLRALGWLLGQVLFVLVAPRRKVVLRNLELCFPEVAPARRKRWARQSFVYFCQTWMDRGWVWLRSPEVVRRRIRLDGALEHLGDAEDCGTILFTPHFYGLDAAGTRLALETTRTVTSIYTTQPNAGIDAWMKASRARFGDVHMLNRRDGIRPIVAALRKKGILFLLPDMNFGPEESIFVPFFGVAAATVPSLSRFAQLGRARVVPVVAQVTPTGYHVRMLPAWENFPSGDATADTARMNEQLEGWIREMPAQYFWVHKRFKTRPPGEPPVY</sequence>
<dbReference type="GO" id="GO:0016746">
    <property type="term" value="F:acyltransferase activity"/>
    <property type="evidence" value="ECO:0007669"/>
    <property type="project" value="UniProtKB-KW"/>
</dbReference>
<proteinExistence type="predicted"/>
<evidence type="ECO:0000256" key="1">
    <source>
        <dbReference type="ARBA" id="ARBA00004533"/>
    </source>
</evidence>
<dbReference type="OrthoDB" id="9803456at2"/>
<dbReference type="PIRSF" id="PIRSF026649">
    <property type="entry name" value="MsbB"/>
    <property type="match status" value="1"/>
</dbReference>
<evidence type="ECO:0000313" key="8">
    <source>
        <dbReference type="Proteomes" id="UP000184327"/>
    </source>
</evidence>
<dbReference type="CDD" id="cd07984">
    <property type="entry name" value="LPLAT_LABLAT-like"/>
    <property type="match status" value="1"/>
</dbReference>
<evidence type="ECO:0000313" key="7">
    <source>
        <dbReference type="EMBL" id="SHF51905.1"/>
    </source>
</evidence>
<keyword evidence="3" id="KW-0997">Cell inner membrane</keyword>
<dbReference type="Pfam" id="PF03279">
    <property type="entry name" value="Lip_A_acyltrans"/>
    <property type="match status" value="1"/>
</dbReference>
<keyword evidence="8" id="KW-1185">Reference proteome</keyword>
<dbReference type="PANTHER" id="PTHR30606:SF9">
    <property type="entry name" value="LIPID A BIOSYNTHESIS LAUROYLTRANSFERASE"/>
    <property type="match status" value="1"/>
</dbReference>
<dbReference type="EMBL" id="FQUZ01000026">
    <property type="protein sequence ID" value="SHF51905.1"/>
    <property type="molecule type" value="Genomic_DNA"/>
</dbReference>
<dbReference type="AlphaFoldDB" id="A0A1M5CB04"/>
<evidence type="ECO:0000256" key="4">
    <source>
        <dbReference type="ARBA" id="ARBA00022679"/>
    </source>
</evidence>
<keyword evidence="6" id="KW-0012">Acyltransferase</keyword>